<dbReference type="InterPro" id="IPR032466">
    <property type="entry name" value="Metal_Hydrolase"/>
</dbReference>
<dbReference type="EMBL" id="CWGJ01000026">
    <property type="protein sequence ID" value="CRX39157.1"/>
    <property type="molecule type" value="Genomic_DNA"/>
</dbReference>
<dbReference type="PROSITE" id="PS51365">
    <property type="entry name" value="RENAL_DIPEPTIDASE_2"/>
    <property type="match status" value="1"/>
</dbReference>
<accession>A0A0H5DRE7</accession>
<dbReference type="PANTHER" id="PTHR10443">
    <property type="entry name" value="MICROSOMAL DIPEPTIDASE"/>
    <property type="match status" value="1"/>
</dbReference>
<dbReference type="GO" id="GO:0070573">
    <property type="term" value="F:metallodipeptidase activity"/>
    <property type="evidence" value="ECO:0007669"/>
    <property type="project" value="InterPro"/>
</dbReference>
<evidence type="ECO:0000313" key="1">
    <source>
        <dbReference type="EMBL" id="CRX39157.1"/>
    </source>
</evidence>
<protein>
    <submittedName>
        <fullName evidence="1">Dipeptidase</fullName>
    </submittedName>
</protein>
<dbReference type="RefSeq" id="WP_158227861.1">
    <property type="nucleotide sequence ID" value="NZ_CWGJ01000026.1"/>
</dbReference>
<dbReference type="OrthoDB" id="17254at2"/>
<dbReference type="GO" id="GO:0006508">
    <property type="term" value="P:proteolysis"/>
    <property type="evidence" value="ECO:0007669"/>
    <property type="project" value="InterPro"/>
</dbReference>
<name>A0A0H5DRE7_9BACT</name>
<dbReference type="Pfam" id="PF01244">
    <property type="entry name" value="Peptidase_M19"/>
    <property type="match status" value="1"/>
</dbReference>
<dbReference type="AlphaFoldDB" id="A0A0H5DRE7"/>
<dbReference type="PANTHER" id="PTHR10443:SF12">
    <property type="entry name" value="DIPEPTIDASE"/>
    <property type="match status" value="1"/>
</dbReference>
<dbReference type="Proteomes" id="UP000220251">
    <property type="component" value="Unassembled WGS sequence"/>
</dbReference>
<dbReference type="InterPro" id="IPR008257">
    <property type="entry name" value="Pept_M19"/>
</dbReference>
<organism evidence="1 2">
    <name type="scientific">Estrella lausannensis</name>
    <dbReference type="NCBI Taxonomy" id="483423"/>
    <lineage>
        <taxon>Bacteria</taxon>
        <taxon>Pseudomonadati</taxon>
        <taxon>Chlamydiota</taxon>
        <taxon>Chlamydiia</taxon>
        <taxon>Parachlamydiales</taxon>
        <taxon>Candidatus Criblamydiaceae</taxon>
        <taxon>Estrella</taxon>
    </lineage>
</organism>
<reference evidence="2" key="1">
    <citation type="submission" date="2015-06" db="EMBL/GenBank/DDBJ databases">
        <authorList>
            <person name="Bertelli C."/>
        </authorList>
    </citation>
    <scope>NUCLEOTIDE SEQUENCE [LARGE SCALE GENOMIC DNA]</scope>
    <source>
        <strain evidence="2">CRIB-30</strain>
    </source>
</reference>
<dbReference type="Gene3D" id="3.20.20.140">
    <property type="entry name" value="Metal-dependent hydrolases"/>
    <property type="match status" value="1"/>
</dbReference>
<keyword evidence="2" id="KW-1185">Reference proteome</keyword>
<evidence type="ECO:0000313" key="2">
    <source>
        <dbReference type="Proteomes" id="UP000220251"/>
    </source>
</evidence>
<dbReference type="SUPFAM" id="SSF51556">
    <property type="entry name" value="Metallo-dependent hydrolases"/>
    <property type="match status" value="1"/>
</dbReference>
<sequence length="336" mass="37431">MAPPPPPRDLHCDLLTYLAKTPARTPEDRAARCSIPQLKKGKVGFQVMAVFTEDSKQAYHEARAQARAFRSLMSTHQKEIALFPFHEEGHLEGGGKISAVAALENAAPLLREGEGRENLEENLDSLEKELGPLFYISLTWNGENRFGGGAFAEGIGLKEDGQELLRLMSQRGIAADISHASDALASDIFSFIEKEKLTLPVIASHSNTRLVHNQARNLPDELIKEVIRGKGLIGLNFVRHFIDDNRFEKIREHALHILNLGGEEALSFGADFFAAEDLPPERYRLHASWYFDDFDTAESMPGALEAITEGFSADLKKRIAHSNVQAFITRHMHGKR</sequence>
<proteinExistence type="predicted"/>
<gene>
    <name evidence="1" type="primary">dpp</name>
    <name evidence="1" type="ORF">ELAC_1832</name>
</gene>